<accession>A0A379FLC2</accession>
<reference evidence="1 2" key="1">
    <citation type="submission" date="2018-06" db="EMBL/GenBank/DDBJ databases">
        <authorList>
            <consortium name="Pathogen Informatics"/>
            <person name="Doyle S."/>
        </authorList>
    </citation>
    <scope>NUCLEOTIDE SEQUENCE [LARGE SCALE GENOMIC DNA]</scope>
    <source>
        <strain evidence="1 2">NCTC11801</strain>
    </source>
</reference>
<dbReference type="AlphaFoldDB" id="A0A379FLC2"/>
<dbReference type="EMBL" id="UGTZ01000001">
    <property type="protein sequence ID" value="SUC29486.1"/>
    <property type="molecule type" value="Genomic_DNA"/>
</dbReference>
<evidence type="ECO:0000313" key="1">
    <source>
        <dbReference type="EMBL" id="SUC29486.1"/>
    </source>
</evidence>
<proteinExistence type="predicted"/>
<sequence length="142" mass="16447">MTIPTERPKLPYEHPDIKIYQKLFKENIIRRLIRKSAYQCNDEDITKAFQDENKPLSVLCELLVCYTAEAFVHYQAWGYSHAYYPGSPGQQTVRTDALEGVSRVLPLFAVWLVHSRKNVLNGLNLAPIDLPEIIKNAFFAWH</sequence>
<evidence type="ECO:0000313" key="2">
    <source>
        <dbReference type="Proteomes" id="UP000254208"/>
    </source>
</evidence>
<name>A0A379FLC2_PRORE</name>
<protein>
    <submittedName>
        <fullName evidence="1">Uncharacterized protein</fullName>
    </submittedName>
</protein>
<gene>
    <name evidence="1" type="ORF">NCTC11801_00383</name>
</gene>
<dbReference type="Proteomes" id="UP000254208">
    <property type="component" value="Unassembled WGS sequence"/>
</dbReference>
<organism evidence="1 2">
    <name type="scientific">Providencia rettgeri</name>
    <dbReference type="NCBI Taxonomy" id="587"/>
    <lineage>
        <taxon>Bacteria</taxon>
        <taxon>Pseudomonadati</taxon>
        <taxon>Pseudomonadota</taxon>
        <taxon>Gammaproteobacteria</taxon>
        <taxon>Enterobacterales</taxon>
        <taxon>Morganellaceae</taxon>
        <taxon>Providencia</taxon>
    </lineage>
</organism>